<keyword evidence="1" id="KW-0560">Oxidoreductase</keyword>
<accession>A0AA40T2X0</accession>
<dbReference type="Gene3D" id="3.30.390.50">
    <property type="entry name" value="CO dehydrogenase flavoprotein, C-terminal domain"/>
    <property type="match status" value="1"/>
</dbReference>
<dbReference type="InterPro" id="IPR051312">
    <property type="entry name" value="Diverse_Substr_Oxidored"/>
</dbReference>
<dbReference type="SUPFAM" id="SSF56176">
    <property type="entry name" value="FAD-binding/transporter-associated domain-like"/>
    <property type="match status" value="1"/>
</dbReference>
<reference evidence="3" key="1">
    <citation type="submission" date="2019-07" db="EMBL/GenBank/DDBJ databases">
        <title>Toxilogical consequences of a new and cryptic species of cyanobacteria (Komarekiella delphini-convector) recovered from the epidermis of a bottlenose dolphin and 1500 ft. in the air.</title>
        <authorList>
            <person name="Brown A.O."/>
            <person name="Dvorak P."/>
            <person name="Villanueva C.D."/>
            <person name="Foss A.J."/>
            <person name="Garvey A.D."/>
            <person name="Gibson Q.A."/>
            <person name="Johansen J.R."/>
            <person name="Casamatta D.A."/>
        </authorList>
    </citation>
    <scope>NUCLEOTIDE SEQUENCE</scope>
    <source>
        <strain evidence="3">SJRDD-AB1</strain>
    </source>
</reference>
<dbReference type="InterPro" id="IPR016169">
    <property type="entry name" value="FAD-bd_PCMH_sub2"/>
</dbReference>
<dbReference type="PROSITE" id="PS51387">
    <property type="entry name" value="FAD_PCMH"/>
    <property type="match status" value="1"/>
</dbReference>
<feature type="domain" description="FAD-binding PCMH-type" evidence="2">
    <location>
        <begin position="1"/>
        <end position="221"/>
    </location>
</feature>
<dbReference type="InterPro" id="IPR016167">
    <property type="entry name" value="FAD-bd_PCMH_sub1"/>
</dbReference>
<gene>
    <name evidence="3" type="ORF">FNW02_28515</name>
</gene>
<dbReference type="InterPro" id="IPR016166">
    <property type="entry name" value="FAD-bd_PCMH"/>
</dbReference>
<name>A0AA40T2X0_9NOST</name>
<proteinExistence type="predicted"/>
<sequence length="333" mass="36325">MQPFSYAKPTSQEVAIASVDQDKTATFIAGGTDLLGLMKDGVQAANKLVDINSLPLANIEFQANKIRIGAVCKLSDVAFHPKIQECYPVISQALLQSASPQLRNMATVGGNLLQRVRCGYFRDPVFSCNKRTPGIGCSAVSGYNRMHAIFGASESCIAVHPSDLAVALTALNAVICTQGLQTERRISIHDFYLLPGETPEKETLLQPGELITAIEIPDLAYKSYYLKVRDRAAYEFALVSVAVALDVEQDTIKSARIAFGGVAPKPWRGWEAEEFLKGKPVNEATFTAAATIAVKDAKPQTHNEFKIELVKRALVRVLSVVGAREERDKKQMN</sequence>
<comment type="caution">
    <text evidence="3">The sequence shown here is derived from an EMBL/GenBank/DDBJ whole genome shotgun (WGS) entry which is preliminary data.</text>
</comment>
<dbReference type="Gene3D" id="3.30.465.10">
    <property type="match status" value="2"/>
</dbReference>
<evidence type="ECO:0000313" key="3">
    <source>
        <dbReference type="EMBL" id="MBD6619659.1"/>
    </source>
</evidence>
<evidence type="ECO:0000313" key="4">
    <source>
        <dbReference type="Proteomes" id="UP001165986"/>
    </source>
</evidence>
<dbReference type="InterPro" id="IPR036318">
    <property type="entry name" value="FAD-bd_PCMH-like_sf"/>
</dbReference>
<evidence type="ECO:0000256" key="1">
    <source>
        <dbReference type="ARBA" id="ARBA00023002"/>
    </source>
</evidence>
<dbReference type="SUPFAM" id="SSF55447">
    <property type="entry name" value="CO dehydrogenase flavoprotein C-terminal domain-like"/>
    <property type="match status" value="1"/>
</dbReference>
<organism evidence="3 4">
    <name type="scientific">Komarekiella delphini-convector SJRDD-AB1</name>
    <dbReference type="NCBI Taxonomy" id="2593771"/>
    <lineage>
        <taxon>Bacteria</taxon>
        <taxon>Bacillati</taxon>
        <taxon>Cyanobacteriota</taxon>
        <taxon>Cyanophyceae</taxon>
        <taxon>Nostocales</taxon>
        <taxon>Nostocaceae</taxon>
        <taxon>Komarekiella</taxon>
        <taxon>Komarekiella delphini-convector</taxon>
    </lineage>
</organism>
<dbReference type="Pfam" id="PF03450">
    <property type="entry name" value="CO_deh_flav_C"/>
    <property type="match status" value="1"/>
</dbReference>
<dbReference type="RefSeq" id="WP_191760853.1">
    <property type="nucleotide sequence ID" value="NZ_VJXY01000045.1"/>
</dbReference>
<dbReference type="Pfam" id="PF00941">
    <property type="entry name" value="FAD_binding_5"/>
    <property type="match status" value="1"/>
</dbReference>
<dbReference type="InterPro" id="IPR005107">
    <property type="entry name" value="CO_DH_flav_C"/>
</dbReference>
<dbReference type="GO" id="GO:0016491">
    <property type="term" value="F:oxidoreductase activity"/>
    <property type="evidence" value="ECO:0007669"/>
    <property type="project" value="UniProtKB-KW"/>
</dbReference>
<dbReference type="InterPro" id="IPR002346">
    <property type="entry name" value="Mopterin_DH_FAD-bd"/>
</dbReference>
<keyword evidence="4" id="KW-1185">Reference proteome</keyword>
<dbReference type="AlphaFoldDB" id="A0AA40T2X0"/>
<dbReference type="SMART" id="SM01092">
    <property type="entry name" value="CO_deh_flav_C"/>
    <property type="match status" value="1"/>
</dbReference>
<dbReference type="InterPro" id="IPR036683">
    <property type="entry name" value="CO_DH_flav_C_dom_sf"/>
</dbReference>
<evidence type="ECO:0000259" key="2">
    <source>
        <dbReference type="PROSITE" id="PS51387"/>
    </source>
</evidence>
<dbReference type="EMBL" id="VJXY01000045">
    <property type="protein sequence ID" value="MBD6619659.1"/>
    <property type="molecule type" value="Genomic_DNA"/>
</dbReference>
<protein>
    <submittedName>
        <fullName evidence="3">Xanthine dehydrogenase family protein subunit M</fullName>
    </submittedName>
</protein>
<dbReference type="Proteomes" id="UP001165986">
    <property type="component" value="Unassembled WGS sequence"/>
</dbReference>
<dbReference type="GO" id="GO:0071949">
    <property type="term" value="F:FAD binding"/>
    <property type="evidence" value="ECO:0007669"/>
    <property type="project" value="InterPro"/>
</dbReference>
<dbReference type="PANTHER" id="PTHR42659">
    <property type="entry name" value="XANTHINE DEHYDROGENASE SUBUNIT C-RELATED"/>
    <property type="match status" value="1"/>
</dbReference>
<dbReference type="Gene3D" id="3.30.43.10">
    <property type="entry name" value="Uridine Diphospho-n-acetylenolpyruvylglucosamine Reductase, domain 2"/>
    <property type="match status" value="1"/>
</dbReference>
<dbReference type="PANTHER" id="PTHR42659:SF9">
    <property type="entry name" value="XANTHINE DEHYDROGENASE FAD-BINDING SUBUNIT XDHB-RELATED"/>
    <property type="match status" value="1"/>
</dbReference>